<feature type="chain" id="PRO_5047008920" evidence="1">
    <location>
        <begin position="18"/>
        <end position="284"/>
    </location>
</feature>
<dbReference type="EMBL" id="SBIQ01000065">
    <property type="protein sequence ID" value="KAF7683647.1"/>
    <property type="molecule type" value="Genomic_DNA"/>
</dbReference>
<protein>
    <submittedName>
        <fullName evidence="2">Uncharacterized protein</fullName>
    </submittedName>
</protein>
<organism evidence="2 3">
    <name type="scientific">Astathelohania contejeani</name>
    <dbReference type="NCBI Taxonomy" id="164912"/>
    <lineage>
        <taxon>Eukaryota</taxon>
        <taxon>Fungi</taxon>
        <taxon>Fungi incertae sedis</taxon>
        <taxon>Microsporidia</taxon>
        <taxon>Astathelohaniidae</taxon>
        <taxon>Astathelohania</taxon>
    </lineage>
</organism>
<evidence type="ECO:0000313" key="3">
    <source>
        <dbReference type="Proteomes" id="UP001516464"/>
    </source>
</evidence>
<name>A0ABQ7HZU5_9MICR</name>
<comment type="caution">
    <text evidence="2">The sequence shown here is derived from an EMBL/GenBank/DDBJ whole genome shotgun (WGS) entry which is preliminary data.</text>
</comment>
<keyword evidence="1" id="KW-0732">Signal</keyword>
<gene>
    <name evidence="2" type="ORF">TCON_1142</name>
</gene>
<accession>A0ABQ7HZU5</accession>
<feature type="signal peptide" evidence="1">
    <location>
        <begin position="1"/>
        <end position="17"/>
    </location>
</feature>
<dbReference type="Proteomes" id="UP001516464">
    <property type="component" value="Unassembled WGS sequence"/>
</dbReference>
<sequence>MMVFLLYILAIFSSSQQKTNIGVAYVYEKDELLKYLKNNNETASSINNENPYWNTEKEKSDIIDSFHSKYQQMVEINLSNDKYKFGEHFIKFLNQVTNEEVQISIFKFISDTKICIFINDVLKINTEYSVKLSNISFSILISNKSSWPFGINYYFGSVYDNNATELANQIHDYDTTSQPSFIQNLNKINTFIDKKALKYNNAINKILNITNTIKSHKNSQNEVNYKKFGDVNDSVAYNDVVLTEYEEIHEDTSEYNQLISKSTNNPTISKISNSLKKIKMSMAL</sequence>
<evidence type="ECO:0000313" key="2">
    <source>
        <dbReference type="EMBL" id="KAF7683647.1"/>
    </source>
</evidence>
<evidence type="ECO:0000256" key="1">
    <source>
        <dbReference type="SAM" id="SignalP"/>
    </source>
</evidence>
<keyword evidence="3" id="KW-1185">Reference proteome</keyword>
<reference evidence="2 3" key="1">
    <citation type="submission" date="2019-01" db="EMBL/GenBank/DDBJ databases">
        <title>Genomes sequencing and comparative genomics of infectious freshwater microsporidia, Cucumispora dikerogammari and Thelohania contejeani.</title>
        <authorList>
            <person name="Cormier A."/>
            <person name="Giraud I."/>
            <person name="Wattier R."/>
            <person name="Teixeira M."/>
            <person name="Grandjean F."/>
            <person name="Rigaud T."/>
            <person name="Cordaux R."/>
        </authorList>
    </citation>
    <scope>NUCLEOTIDE SEQUENCE [LARGE SCALE GENOMIC DNA]</scope>
    <source>
        <strain evidence="2">T1</strain>
        <tissue evidence="2">Spores</tissue>
    </source>
</reference>
<proteinExistence type="predicted"/>